<proteinExistence type="predicted"/>
<protein>
    <submittedName>
        <fullName evidence="2">Chromosome 1 open reading frame 162</fullName>
    </submittedName>
</protein>
<dbReference type="HOGENOM" id="CLU_136856_0_0_1"/>
<reference evidence="2 3" key="1">
    <citation type="submission" date="2009-06" db="EMBL/GenBank/DDBJ databases">
        <title>The Genome Sequence of Loxodonta africana (African elephant).</title>
        <authorList>
            <person name="Di Palma F."/>
            <person name="Heiman D."/>
            <person name="Young S."/>
            <person name="Johnson J."/>
            <person name="Lander E.S."/>
            <person name="Lindblad-Toh K."/>
        </authorList>
    </citation>
    <scope>NUCLEOTIDE SEQUENCE [LARGE SCALE GENOMIC DNA]</scope>
    <source>
        <strain evidence="2 3">Isolate ISIS603380</strain>
    </source>
</reference>
<gene>
    <name evidence="2" type="primary">C1orf162</name>
</gene>
<keyword evidence="1" id="KW-0812">Transmembrane</keyword>
<dbReference type="InterPro" id="IPR037763">
    <property type="entry name" value="C1orf162"/>
</dbReference>
<evidence type="ECO:0000313" key="3">
    <source>
        <dbReference type="Proteomes" id="UP000007646"/>
    </source>
</evidence>
<name>G3SUZ8_LOXAF</name>
<dbReference type="GeneTree" id="ENSGT00390000015005"/>
<reference evidence="2" key="3">
    <citation type="submission" date="2025-09" db="UniProtKB">
        <authorList>
            <consortium name="Ensembl"/>
        </authorList>
    </citation>
    <scope>IDENTIFICATION</scope>
    <source>
        <strain evidence="2">Isolate ISIS603380</strain>
    </source>
</reference>
<dbReference type="PANTHER" id="PTHR37997:SF1">
    <property type="entry name" value="TRANSMEMBRANE PROTEIN C1ORF162"/>
    <property type="match status" value="1"/>
</dbReference>
<evidence type="ECO:0000313" key="2">
    <source>
        <dbReference type="Ensembl" id="ENSLAFP00000004026.2"/>
    </source>
</evidence>
<dbReference type="Ensembl" id="ENSLAFT00000004810.2">
    <property type="protein sequence ID" value="ENSLAFP00000004026.2"/>
    <property type="gene ID" value="ENSLAFG00000004811.2"/>
</dbReference>
<feature type="transmembrane region" description="Helical" evidence="1">
    <location>
        <begin position="14"/>
        <end position="38"/>
    </location>
</feature>
<dbReference type="AlphaFoldDB" id="G3SUZ8"/>
<keyword evidence="1" id="KW-1133">Transmembrane helix</keyword>
<evidence type="ECO:0000256" key="1">
    <source>
        <dbReference type="SAM" id="Phobius"/>
    </source>
</evidence>
<dbReference type="OMA" id="MAGHSKP"/>
<dbReference type="InParanoid" id="G3SUZ8"/>
<dbReference type="PANTHER" id="PTHR37997">
    <property type="entry name" value="TRANSMEMBRANE PROTEIN C1ORF162"/>
    <property type="match status" value="1"/>
</dbReference>
<dbReference type="Proteomes" id="UP000007646">
    <property type="component" value="Unassembled WGS sequence"/>
</dbReference>
<keyword evidence="1" id="KW-0472">Membrane</keyword>
<sequence length="106" mass="11730">SSSAPFLSQNSKEIYLILAFFAGVLLTLMLMAFIFLIIKSYRKRRSSPRGLDPHSDPPTKLSAIPEESLTYASMSFKTSEAKSNHLTENCCTDVDPVVYAPIKVAN</sequence>
<dbReference type="eggNOG" id="ENOG502TE6S">
    <property type="taxonomic scope" value="Eukaryota"/>
</dbReference>
<organism evidence="2 3">
    <name type="scientific">Loxodonta africana</name>
    <name type="common">African elephant</name>
    <dbReference type="NCBI Taxonomy" id="9785"/>
    <lineage>
        <taxon>Eukaryota</taxon>
        <taxon>Metazoa</taxon>
        <taxon>Chordata</taxon>
        <taxon>Craniata</taxon>
        <taxon>Vertebrata</taxon>
        <taxon>Euteleostomi</taxon>
        <taxon>Mammalia</taxon>
        <taxon>Eutheria</taxon>
        <taxon>Afrotheria</taxon>
        <taxon>Proboscidea</taxon>
        <taxon>Elephantidae</taxon>
        <taxon>Loxodonta</taxon>
    </lineage>
</organism>
<reference evidence="2" key="2">
    <citation type="submission" date="2025-08" db="UniProtKB">
        <authorList>
            <consortium name="Ensembl"/>
        </authorList>
    </citation>
    <scope>IDENTIFICATION</scope>
    <source>
        <strain evidence="2">Isolate ISIS603380</strain>
    </source>
</reference>
<accession>G3SUZ8</accession>
<keyword evidence="3" id="KW-1185">Reference proteome</keyword>